<sequence length="216" mass="24845">MCDYHRTTRKDFVLEAVNSALSQTLRDDMYEVIVVKNFEDSVIDSSLDRLGVRSIVSREVQVGAKIREGVNLAQNTLITFLEDDDLYAPERLEAVAQAFADDGVGYYHNSQTHIDRYGREIQATHPDPTHPKQIKVSNQVKHQVFRSRLNSEAYANTSSIAISKDVLLPWESQLSKIRRAPDLFIFLCAVTNSFKINRFKRIYAIWGYRRAEKLFT</sequence>
<dbReference type="EMBL" id="NEXE01000061">
    <property type="protein sequence ID" value="PSN90415.1"/>
    <property type="molecule type" value="Genomic_DNA"/>
</dbReference>
<evidence type="ECO:0000259" key="1">
    <source>
        <dbReference type="Pfam" id="PF00535"/>
    </source>
</evidence>
<accession>A0A2R6AVK0</accession>
<dbReference type="Proteomes" id="UP000240322">
    <property type="component" value="Unassembled WGS sequence"/>
</dbReference>
<dbReference type="InterPro" id="IPR001173">
    <property type="entry name" value="Glyco_trans_2-like"/>
</dbReference>
<dbReference type="CDD" id="cd00761">
    <property type="entry name" value="Glyco_tranf_GTA_type"/>
    <property type="match status" value="1"/>
</dbReference>
<comment type="caution">
    <text evidence="2">The sequence shown here is derived from an EMBL/GenBank/DDBJ whole genome shotgun (WGS) entry which is preliminary data.</text>
</comment>
<dbReference type="Pfam" id="PF00535">
    <property type="entry name" value="Glycos_transf_2"/>
    <property type="match status" value="1"/>
</dbReference>
<evidence type="ECO:0000313" key="3">
    <source>
        <dbReference type="Proteomes" id="UP000240322"/>
    </source>
</evidence>
<dbReference type="SUPFAM" id="SSF53448">
    <property type="entry name" value="Nucleotide-diphospho-sugar transferases"/>
    <property type="match status" value="1"/>
</dbReference>
<dbReference type="AlphaFoldDB" id="A0A2R6AVK0"/>
<reference evidence="2 3" key="1">
    <citation type="submission" date="2017-04" db="EMBL/GenBank/DDBJ databases">
        <title>Novel microbial lineages endemic to geothermal iron-oxide mats fill important gaps in the evolutionary history of Archaea.</title>
        <authorList>
            <person name="Jay Z.J."/>
            <person name="Beam J.P."/>
            <person name="Dlakic M."/>
            <person name="Rusch D.B."/>
            <person name="Kozubal M.A."/>
            <person name="Inskeep W.P."/>
        </authorList>
    </citation>
    <scope>NUCLEOTIDE SEQUENCE [LARGE SCALE GENOMIC DNA]</scope>
    <source>
        <strain evidence="2">OSP_D</strain>
    </source>
</reference>
<feature type="domain" description="Glycosyltransferase 2-like" evidence="1">
    <location>
        <begin position="9"/>
        <end position="124"/>
    </location>
</feature>
<name>A0A2R6AVK0_9ARCH</name>
<dbReference type="InterPro" id="IPR029044">
    <property type="entry name" value="Nucleotide-diphossugar_trans"/>
</dbReference>
<dbReference type="Gene3D" id="3.90.550.10">
    <property type="entry name" value="Spore Coat Polysaccharide Biosynthesis Protein SpsA, Chain A"/>
    <property type="match status" value="1"/>
</dbReference>
<organism evidence="2 3">
    <name type="scientific">Candidatus Marsarchaeota G2 archaeon OSP_D</name>
    <dbReference type="NCBI Taxonomy" id="1978157"/>
    <lineage>
        <taxon>Archaea</taxon>
        <taxon>Candidatus Marsarchaeota</taxon>
        <taxon>Candidatus Marsarchaeota group 2</taxon>
    </lineage>
</organism>
<protein>
    <recommendedName>
        <fullName evidence="1">Glycosyltransferase 2-like domain-containing protein</fullName>
    </recommendedName>
</protein>
<proteinExistence type="predicted"/>
<evidence type="ECO:0000313" key="2">
    <source>
        <dbReference type="EMBL" id="PSN90415.1"/>
    </source>
</evidence>
<gene>
    <name evidence="2" type="ORF">B9Q03_06905</name>
</gene>